<dbReference type="Proteomes" id="UP000297065">
    <property type="component" value="Chromosome"/>
</dbReference>
<evidence type="ECO:0000313" key="2">
    <source>
        <dbReference type="EMBL" id="QCC85849.1"/>
    </source>
</evidence>
<reference evidence="2 3" key="1">
    <citation type="submission" date="2019-02" db="EMBL/GenBank/DDBJ databases">
        <title>Complete Genome Sequence of Desulfovibrio desulfuricans IC1, a Sulfonate Utilizing Anaerobe.</title>
        <authorList>
            <person name="Day L.A."/>
            <person name="De Leon K.B."/>
            <person name="Wall J.D."/>
        </authorList>
    </citation>
    <scope>NUCLEOTIDE SEQUENCE [LARGE SCALE GENOMIC DNA]</scope>
    <source>
        <strain evidence="2 3">IC1</strain>
    </source>
</reference>
<gene>
    <name evidence="2" type="ORF">DDIC_08180</name>
</gene>
<feature type="region of interest" description="Disordered" evidence="1">
    <location>
        <begin position="87"/>
        <end position="118"/>
    </location>
</feature>
<organism evidence="2 3">
    <name type="scientific">Desulfovibrio desulfuricans</name>
    <dbReference type="NCBI Taxonomy" id="876"/>
    <lineage>
        <taxon>Bacteria</taxon>
        <taxon>Pseudomonadati</taxon>
        <taxon>Thermodesulfobacteriota</taxon>
        <taxon>Desulfovibrionia</taxon>
        <taxon>Desulfovibrionales</taxon>
        <taxon>Desulfovibrionaceae</taxon>
        <taxon>Desulfovibrio</taxon>
    </lineage>
</organism>
<evidence type="ECO:0000256" key="1">
    <source>
        <dbReference type="SAM" id="MobiDB-lite"/>
    </source>
</evidence>
<dbReference type="OrthoDB" id="9774644at2"/>
<dbReference type="EMBL" id="CP036295">
    <property type="protein sequence ID" value="QCC85849.1"/>
    <property type="molecule type" value="Genomic_DNA"/>
</dbReference>
<proteinExistence type="predicted"/>
<name>A0A4P7UIF5_DESDE</name>
<protein>
    <submittedName>
        <fullName evidence="2">Uncharacterized protein</fullName>
    </submittedName>
</protein>
<dbReference type="RefSeq" id="WP_136399983.1">
    <property type="nucleotide sequence ID" value="NZ_CP036295.1"/>
</dbReference>
<dbReference type="AlphaFoldDB" id="A0A4P7UIF5"/>
<evidence type="ECO:0000313" key="3">
    <source>
        <dbReference type="Proteomes" id="UP000297065"/>
    </source>
</evidence>
<sequence>MSAAVILSLVFSACGLVPRYRYLLPLRKLSAAVSQKVDEAPLVITTACDVIRVLEDSLKTRAGALRRDLNEARGTVEKLQHEVQSLRKVAPRPLRPSAALSTPTPALPPSHGQKKAPQMRGTLVYEWQLMKTAPACAVPGEISRDVSAPRLPSTDAFWRNHSAAAQPCGYPLSVGAVKQPLV</sequence>
<accession>A0A4P7UIF5</accession>